<feature type="region of interest" description="Disordered" evidence="1">
    <location>
        <begin position="1"/>
        <end position="22"/>
    </location>
</feature>
<dbReference type="Proteomes" id="UP000007883">
    <property type="component" value="Chromosome"/>
</dbReference>
<dbReference type="EMBL" id="AP012320">
    <property type="protein sequence ID" value="BAL96513.1"/>
    <property type="molecule type" value="Genomic_DNA"/>
</dbReference>
<protein>
    <submittedName>
        <fullName evidence="2">Uncharacterized protein</fullName>
    </submittedName>
</protein>
<gene>
    <name evidence="2" type="ordered locus">RGE_31740</name>
</gene>
<dbReference type="HOGENOM" id="CLU_3140298_0_0_4"/>
<keyword evidence="3" id="KW-1185">Reference proteome</keyword>
<dbReference type="KEGG" id="rge:RGE_31740"/>
<dbReference type="AlphaFoldDB" id="I0HU26"/>
<evidence type="ECO:0000313" key="2">
    <source>
        <dbReference type="EMBL" id="BAL96513.1"/>
    </source>
</evidence>
<organism evidence="2 3">
    <name type="scientific">Rubrivivax gelatinosus (strain NBRC 100245 / IL144)</name>
    <dbReference type="NCBI Taxonomy" id="983917"/>
    <lineage>
        <taxon>Bacteria</taxon>
        <taxon>Pseudomonadati</taxon>
        <taxon>Pseudomonadota</taxon>
        <taxon>Betaproteobacteria</taxon>
        <taxon>Burkholderiales</taxon>
        <taxon>Sphaerotilaceae</taxon>
        <taxon>Rubrivivax</taxon>
    </lineage>
</organism>
<dbReference type="STRING" id="983917.RGE_31740"/>
<name>I0HU26_RUBGI</name>
<evidence type="ECO:0000256" key="1">
    <source>
        <dbReference type="SAM" id="MobiDB-lite"/>
    </source>
</evidence>
<accession>I0HU26</accession>
<proteinExistence type="predicted"/>
<reference evidence="2 3" key="1">
    <citation type="journal article" date="2012" name="J. Bacteriol.">
        <title>Complete genome sequence of phototrophic betaproteobacterium Rubrivivax gelatinosus IL144.</title>
        <authorList>
            <person name="Nagashima S."/>
            <person name="Kamimura A."/>
            <person name="Shimizu T."/>
            <person name="Nakamura-isaki S."/>
            <person name="Aono E."/>
            <person name="Sakamoto K."/>
            <person name="Ichikawa N."/>
            <person name="Nakazawa H."/>
            <person name="Sekine M."/>
            <person name="Yamazaki S."/>
            <person name="Fujita N."/>
            <person name="Shimada K."/>
            <person name="Hanada S."/>
            <person name="Nagashima K.V.P."/>
        </authorList>
    </citation>
    <scope>NUCLEOTIDE SEQUENCE [LARGE SCALE GENOMIC DNA]</scope>
    <source>
        <strain evidence="3">NBRC 100245 / IL144</strain>
    </source>
</reference>
<sequence length="49" mass="5111">MGPPLSTLMTGTRSAMTDETRRPAVGVVAGFRPAVEQASPARAGPARWT</sequence>
<evidence type="ECO:0000313" key="3">
    <source>
        <dbReference type="Proteomes" id="UP000007883"/>
    </source>
</evidence>